<keyword evidence="1 3" id="KW-0732">Signal</keyword>
<dbReference type="PROSITE" id="PS51257">
    <property type="entry name" value="PROKAR_LIPOPROTEIN"/>
    <property type="match status" value="1"/>
</dbReference>
<evidence type="ECO:0000313" key="6">
    <source>
        <dbReference type="Proteomes" id="UP000540698"/>
    </source>
</evidence>
<dbReference type="EMBL" id="JAAXOS010000024">
    <property type="protein sequence ID" value="NKY31050.1"/>
    <property type="molecule type" value="Genomic_DNA"/>
</dbReference>
<dbReference type="InterPro" id="IPR058644">
    <property type="entry name" value="Mtb12-like_C"/>
</dbReference>
<evidence type="ECO:0000256" key="1">
    <source>
        <dbReference type="ARBA" id="ARBA00022729"/>
    </source>
</evidence>
<protein>
    <recommendedName>
        <fullName evidence="4">Low molecular weight antigen MTB12-like C-terminal domain-containing protein</fullName>
    </recommendedName>
</protein>
<evidence type="ECO:0000259" key="4">
    <source>
        <dbReference type="Pfam" id="PF26580"/>
    </source>
</evidence>
<reference evidence="5 6" key="1">
    <citation type="submission" date="2020-04" db="EMBL/GenBank/DDBJ databases">
        <title>MicrobeNet Type strains.</title>
        <authorList>
            <person name="Nicholson A.C."/>
        </authorList>
    </citation>
    <scope>NUCLEOTIDE SEQUENCE [LARGE SCALE GENOMIC DNA]</scope>
    <source>
        <strain evidence="5 6">DSM 44956</strain>
    </source>
</reference>
<proteinExistence type="inferred from homology"/>
<sequence length="164" mass="16814">MKLPKTGRTAVAGLALVAALGLAACGSDDTSDSPKSTRTTAAASATVTTPAAPTVDELNALLQKALDPAVPNEDKLDLVQGIEADPGLPNRLAEAFRQANATAVVTGVTAFGDSVTAQAKFTINGQENQVDVPFVLDGGKWKVQKTWACQALANLNQQSPACTP</sequence>
<name>A0A7X6LB26_9NOCA</name>
<organism evidence="5 6">
    <name type="scientific">Nocardia gamkensis</name>
    <dbReference type="NCBI Taxonomy" id="352869"/>
    <lineage>
        <taxon>Bacteria</taxon>
        <taxon>Bacillati</taxon>
        <taxon>Actinomycetota</taxon>
        <taxon>Actinomycetes</taxon>
        <taxon>Mycobacteriales</taxon>
        <taxon>Nocardiaceae</taxon>
        <taxon>Nocardia</taxon>
    </lineage>
</organism>
<comment type="caution">
    <text evidence="5">The sequence shown here is derived from an EMBL/GenBank/DDBJ whole genome shotgun (WGS) entry which is preliminary data.</text>
</comment>
<comment type="similarity">
    <text evidence="2">Belongs to the MTB12 family.</text>
</comment>
<dbReference type="AlphaFoldDB" id="A0A7X6LB26"/>
<evidence type="ECO:0000256" key="2">
    <source>
        <dbReference type="ARBA" id="ARBA00093774"/>
    </source>
</evidence>
<feature type="chain" id="PRO_5038336701" description="Low molecular weight antigen MTB12-like C-terminal domain-containing protein" evidence="3">
    <location>
        <begin position="24"/>
        <end position="164"/>
    </location>
</feature>
<evidence type="ECO:0000313" key="5">
    <source>
        <dbReference type="EMBL" id="NKY31050.1"/>
    </source>
</evidence>
<dbReference type="RefSeq" id="WP_062976116.1">
    <property type="nucleotide sequence ID" value="NZ_JAAXOS010000024.1"/>
</dbReference>
<gene>
    <name evidence="5" type="ORF">HGB38_33330</name>
</gene>
<evidence type="ECO:0000256" key="3">
    <source>
        <dbReference type="SAM" id="SignalP"/>
    </source>
</evidence>
<keyword evidence="6" id="KW-1185">Reference proteome</keyword>
<feature type="signal peptide" evidence="3">
    <location>
        <begin position="1"/>
        <end position="23"/>
    </location>
</feature>
<feature type="domain" description="Low molecular weight antigen MTB12-like C-terminal" evidence="4">
    <location>
        <begin position="51"/>
        <end position="159"/>
    </location>
</feature>
<dbReference type="Proteomes" id="UP000540698">
    <property type="component" value="Unassembled WGS sequence"/>
</dbReference>
<accession>A0A7X6LB26</accession>
<dbReference type="Pfam" id="PF26580">
    <property type="entry name" value="Mtb12_C"/>
    <property type="match status" value="1"/>
</dbReference>